<dbReference type="GO" id="GO:0016757">
    <property type="term" value="F:glycosyltransferase activity"/>
    <property type="evidence" value="ECO:0007669"/>
    <property type="project" value="UniProtKB-KW"/>
</dbReference>
<keyword evidence="1" id="KW-0472">Membrane</keyword>
<keyword evidence="1" id="KW-1133">Transmembrane helix</keyword>
<dbReference type="Gene3D" id="3.90.550.10">
    <property type="entry name" value="Spore Coat Polysaccharide Biosynthesis Protein SpsA, Chain A"/>
    <property type="match status" value="1"/>
</dbReference>
<dbReference type="PANTHER" id="PTHR43685">
    <property type="entry name" value="GLYCOSYLTRANSFERASE"/>
    <property type="match status" value="1"/>
</dbReference>
<sequence length="347" mass="37171">MTDPDTVAETVTETTLDEAGDLVTVFVPARDESGFIGACLGSVRAQDHRNMQIVVVVDGGSRDDTAEQVAAMAAEDPRIELLRNDRGGIPVSLNMAVAAARGRWLVRVDAHSTVPADYVSTAVALLREGEWGGVGGRKDGRGVTPVGRAIAAALASPFGVGGSVYHHGTERQEVDHIPFGAYPTALVRELGGWDENLVANEDFEFDHRVRLAGHKLLFDPAMTISWHSRQTIRDLFLQYRRYGRGKVAVALLHPRSMRPRHLMVPAFVAYLAGALLVALRRPSAGAALVAPYAVAVAAASARTARDLAAGERKYVAPAFLAMHLGWGIGFWQGVGDEAVARLRGGAR</sequence>
<dbReference type="Pfam" id="PF00535">
    <property type="entry name" value="Glycos_transf_2"/>
    <property type="match status" value="1"/>
</dbReference>
<evidence type="ECO:0000256" key="1">
    <source>
        <dbReference type="SAM" id="Phobius"/>
    </source>
</evidence>
<dbReference type="EMBL" id="JBHTMB010000104">
    <property type="protein sequence ID" value="MFD1234016.1"/>
    <property type="molecule type" value="Genomic_DNA"/>
</dbReference>
<dbReference type="InterPro" id="IPR001173">
    <property type="entry name" value="Glyco_trans_2-like"/>
</dbReference>
<accession>A0ABW3VFG6</accession>
<proteinExistence type="predicted"/>
<feature type="transmembrane region" description="Helical" evidence="1">
    <location>
        <begin position="262"/>
        <end position="279"/>
    </location>
</feature>
<dbReference type="InterPro" id="IPR050834">
    <property type="entry name" value="Glycosyltransf_2"/>
</dbReference>
<keyword evidence="4" id="KW-1185">Reference proteome</keyword>
<protein>
    <submittedName>
        <fullName evidence="3">Glycosyltransferase family 2 protein</fullName>
        <ecNumber evidence="3">2.4.-.-</ecNumber>
    </submittedName>
</protein>
<dbReference type="PANTHER" id="PTHR43685:SF2">
    <property type="entry name" value="GLYCOSYLTRANSFERASE 2-LIKE DOMAIN-CONTAINING PROTEIN"/>
    <property type="match status" value="1"/>
</dbReference>
<feature type="domain" description="Glycosyltransferase 2-like" evidence="2">
    <location>
        <begin position="24"/>
        <end position="143"/>
    </location>
</feature>
<evidence type="ECO:0000313" key="3">
    <source>
        <dbReference type="EMBL" id="MFD1234016.1"/>
    </source>
</evidence>
<reference evidence="4" key="1">
    <citation type="journal article" date="2019" name="Int. J. Syst. Evol. Microbiol.">
        <title>The Global Catalogue of Microorganisms (GCM) 10K type strain sequencing project: providing services to taxonomists for standard genome sequencing and annotation.</title>
        <authorList>
            <consortium name="The Broad Institute Genomics Platform"/>
            <consortium name="The Broad Institute Genome Sequencing Center for Infectious Disease"/>
            <person name="Wu L."/>
            <person name="Ma J."/>
        </authorList>
    </citation>
    <scope>NUCLEOTIDE SEQUENCE [LARGE SCALE GENOMIC DNA]</scope>
    <source>
        <strain evidence="4">CCUG 49018</strain>
    </source>
</reference>
<name>A0ABW3VFG6_9PSEU</name>
<evidence type="ECO:0000313" key="4">
    <source>
        <dbReference type="Proteomes" id="UP001597182"/>
    </source>
</evidence>
<dbReference type="Proteomes" id="UP001597182">
    <property type="component" value="Unassembled WGS sequence"/>
</dbReference>
<organism evidence="3 4">
    <name type="scientific">Pseudonocardia benzenivorans</name>
    <dbReference type="NCBI Taxonomy" id="228005"/>
    <lineage>
        <taxon>Bacteria</taxon>
        <taxon>Bacillati</taxon>
        <taxon>Actinomycetota</taxon>
        <taxon>Actinomycetes</taxon>
        <taxon>Pseudonocardiales</taxon>
        <taxon>Pseudonocardiaceae</taxon>
        <taxon>Pseudonocardia</taxon>
    </lineage>
</organism>
<comment type="caution">
    <text evidence="3">The sequence shown here is derived from an EMBL/GenBank/DDBJ whole genome shotgun (WGS) entry which is preliminary data.</text>
</comment>
<dbReference type="RefSeq" id="WP_346092856.1">
    <property type="nucleotide sequence ID" value="NZ_BAABKS010000062.1"/>
</dbReference>
<gene>
    <name evidence="3" type="ORF">ACFQ34_12040</name>
</gene>
<keyword evidence="1" id="KW-0812">Transmembrane</keyword>
<dbReference type="EC" id="2.4.-.-" evidence="3"/>
<dbReference type="SUPFAM" id="SSF53448">
    <property type="entry name" value="Nucleotide-diphospho-sugar transferases"/>
    <property type="match status" value="1"/>
</dbReference>
<keyword evidence="3" id="KW-0328">Glycosyltransferase</keyword>
<dbReference type="CDD" id="cd02525">
    <property type="entry name" value="Succinoglycan_BP_ExoA"/>
    <property type="match status" value="1"/>
</dbReference>
<evidence type="ECO:0000259" key="2">
    <source>
        <dbReference type="Pfam" id="PF00535"/>
    </source>
</evidence>
<keyword evidence="3" id="KW-0808">Transferase</keyword>
<dbReference type="InterPro" id="IPR029044">
    <property type="entry name" value="Nucleotide-diphossugar_trans"/>
</dbReference>